<dbReference type="AlphaFoldDB" id="A0A1C3ES33"/>
<sequence length="75" mass="8634">MVDQVGDFGFNEIDPLQIKASAEQYKSKLAYYDTDRMLCEEGLRLLFVAISNVKTDYIQLTDVPFQNYQFGIFAP</sequence>
<comment type="caution">
    <text evidence="1">The sequence shown here is derived from an EMBL/GenBank/DDBJ whole genome shotgun (WGS) entry which is preliminary data.</text>
</comment>
<evidence type="ECO:0000313" key="1">
    <source>
        <dbReference type="EMBL" id="ODA36034.1"/>
    </source>
</evidence>
<protein>
    <submittedName>
        <fullName evidence="1">Uncharacterized protein</fullName>
    </submittedName>
</protein>
<evidence type="ECO:0000313" key="2">
    <source>
        <dbReference type="Proteomes" id="UP000094936"/>
    </source>
</evidence>
<accession>A0A1C3ES33</accession>
<organism evidence="1 2">
    <name type="scientific">Veronia pacifica</name>
    <dbReference type="NCBI Taxonomy" id="1080227"/>
    <lineage>
        <taxon>Bacteria</taxon>
        <taxon>Pseudomonadati</taxon>
        <taxon>Pseudomonadota</taxon>
        <taxon>Gammaproteobacteria</taxon>
        <taxon>Vibrionales</taxon>
        <taxon>Vibrionaceae</taxon>
        <taxon>Veronia</taxon>
    </lineage>
</organism>
<dbReference type="STRING" id="1080227.A8L45_00010"/>
<proteinExistence type="predicted"/>
<name>A0A1C3ES33_9GAMM</name>
<keyword evidence="2" id="KW-1185">Reference proteome</keyword>
<dbReference type="EMBL" id="LYBM01000001">
    <property type="protein sequence ID" value="ODA36034.1"/>
    <property type="molecule type" value="Genomic_DNA"/>
</dbReference>
<gene>
    <name evidence="1" type="ORF">A8L45_00010</name>
</gene>
<dbReference type="Proteomes" id="UP000094936">
    <property type="component" value="Unassembled WGS sequence"/>
</dbReference>
<reference evidence="1 2" key="1">
    <citation type="submission" date="2016-05" db="EMBL/GenBank/DDBJ databases">
        <title>Genomic Taxonomy of the Vibrionaceae.</title>
        <authorList>
            <person name="Gomez-Gil B."/>
            <person name="Enciso-Ibarra J."/>
        </authorList>
    </citation>
    <scope>NUCLEOTIDE SEQUENCE [LARGE SCALE GENOMIC DNA]</scope>
    <source>
        <strain evidence="1 2">CAIM 1920</strain>
    </source>
</reference>